<sequence length="181" mass="19865">MGLTKDKIMKTAAEMADVEGIESVTIANLAKKLKIQPPSLYNHIRGLNELRTVMAVQGLNKLHFEMKEALEGKEGDEAVHALGASYLAFSRNHPGLYEAGLLAPDPENSDVQTAGNQIVELALETLSYLNLSPKEALHAVRGLRSVFHGFASLERKGGFGMDLSVDESFQRMIETFLRGIR</sequence>
<dbReference type="GO" id="GO:0046677">
    <property type="term" value="P:response to antibiotic"/>
    <property type="evidence" value="ECO:0007669"/>
    <property type="project" value="InterPro"/>
</dbReference>
<dbReference type="Gene3D" id="1.10.357.10">
    <property type="entry name" value="Tetracycline Repressor, domain 2"/>
    <property type="match status" value="1"/>
</dbReference>
<dbReference type="InterPro" id="IPR036271">
    <property type="entry name" value="Tet_transcr_reg_TetR-rel_C_sf"/>
</dbReference>
<name>A0A5D4MER5_9BACI</name>
<proteinExistence type="predicted"/>
<evidence type="ECO:0000256" key="3">
    <source>
        <dbReference type="ARBA" id="ARBA00023163"/>
    </source>
</evidence>
<evidence type="ECO:0000256" key="4">
    <source>
        <dbReference type="PROSITE-ProRule" id="PRU00335"/>
    </source>
</evidence>
<gene>
    <name evidence="6" type="ORF">FZC84_08715</name>
</gene>
<evidence type="ECO:0000313" key="6">
    <source>
        <dbReference type="EMBL" id="TYR99998.1"/>
    </source>
</evidence>
<keyword evidence="1" id="KW-0805">Transcription regulation</keyword>
<feature type="DNA-binding region" description="H-T-H motif" evidence="4">
    <location>
        <begin position="25"/>
        <end position="44"/>
    </location>
</feature>
<feature type="domain" description="HTH tetR-type" evidence="5">
    <location>
        <begin position="2"/>
        <end position="62"/>
    </location>
</feature>
<dbReference type="InterPro" id="IPR025996">
    <property type="entry name" value="MT1864/Rv1816-like_C"/>
</dbReference>
<dbReference type="PRINTS" id="PR00400">
    <property type="entry name" value="TETREPRESSOR"/>
</dbReference>
<dbReference type="SUPFAM" id="SSF48498">
    <property type="entry name" value="Tetracyclin repressor-like, C-terminal domain"/>
    <property type="match status" value="1"/>
</dbReference>
<organism evidence="6 7">
    <name type="scientific">Rossellomorea vietnamensis</name>
    <dbReference type="NCBI Taxonomy" id="218284"/>
    <lineage>
        <taxon>Bacteria</taxon>
        <taxon>Bacillati</taxon>
        <taxon>Bacillota</taxon>
        <taxon>Bacilli</taxon>
        <taxon>Bacillales</taxon>
        <taxon>Bacillaceae</taxon>
        <taxon>Rossellomorea</taxon>
    </lineage>
</organism>
<keyword evidence="2 4" id="KW-0238">DNA-binding</keyword>
<dbReference type="SUPFAM" id="SSF46689">
    <property type="entry name" value="Homeodomain-like"/>
    <property type="match status" value="1"/>
</dbReference>
<dbReference type="Proteomes" id="UP000325182">
    <property type="component" value="Unassembled WGS sequence"/>
</dbReference>
<accession>A0A5D4MER5</accession>
<dbReference type="GO" id="GO:0045892">
    <property type="term" value="P:negative regulation of DNA-templated transcription"/>
    <property type="evidence" value="ECO:0007669"/>
    <property type="project" value="InterPro"/>
</dbReference>
<dbReference type="AlphaFoldDB" id="A0A5D4MER5"/>
<reference evidence="6 7" key="1">
    <citation type="submission" date="2019-08" db="EMBL/GenBank/DDBJ databases">
        <title>Bacillus genomes from the desert of Cuatro Cienegas, Coahuila.</title>
        <authorList>
            <person name="Olmedo-Alvarez G."/>
        </authorList>
    </citation>
    <scope>NUCLEOTIDE SEQUENCE [LARGE SCALE GENOMIC DNA]</scope>
    <source>
        <strain evidence="6 7">CH128b_4D</strain>
    </source>
</reference>
<dbReference type="Pfam" id="PF13305">
    <property type="entry name" value="TetR_C_33"/>
    <property type="match status" value="1"/>
</dbReference>
<evidence type="ECO:0000313" key="7">
    <source>
        <dbReference type="Proteomes" id="UP000325182"/>
    </source>
</evidence>
<protein>
    <submittedName>
        <fullName evidence="6">TetR/AcrR family transcriptional regulator</fullName>
    </submittedName>
</protein>
<evidence type="ECO:0000256" key="2">
    <source>
        <dbReference type="ARBA" id="ARBA00023125"/>
    </source>
</evidence>
<dbReference type="Gene3D" id="1.10.10.60">
    <property type="entry name" value="Homeodomain-like"/>
    <property type="match status" value="1"/>
</dbReference>
<comment type="caution">
    <text evidence="6">The sequence shown here is derived from an EMBL/GenBank/DDBJ whole genome shotgun (WGS) entry which is preliminary data.</text>
</comment>
<dbReference type="InterPro" id="IPR003012">
    <property type="entry name" value="Tet_transcr_reg_TetR"/>
</dbReference>
<evidence type="ECO:0000256" key="1">
    <source>
        <dbReference type="ARBA" id="ARBA00023015"/>
    </source>
</evidence>
<dbReference type="PROSITE" id="PS50977">
    <property type="entry name" value="HTH_TETR_2"/>
    <property type="match status" value="1"/>
</dbReference>
<evidence type="ECO:0000259" key="5">
    <source>
        <dbReference type="PROSITE" id="PS50977"/>
    </source>
</evidence>
<dbReference type="EMBL" id="VTEG01000004">
    <property type="protein sequence ID" value="TYR99998.1"/>
    <property type="molecule type" value="Genomic_DNA"/>
</dbReference>
<dbReference type="GO" id="GO:0003677">
    <property type="term" value="F:DNA binding"/>
    <property type="evidence" value="ECO:0007669"/>
    <property type="project" value="UniProtKB-UniRule"/>
</dbReference>
<dbReference type="InterPro" id="IPR001647">
    <property type="entry name" value="HTH_TetR"/>
</dbReference>
<keyword evidence="3" id="KW-0804">Transcription</keyword>
<dbReference type="InterPro" id="IPR009057">
    <property type="entry name" value="Homeodomain-like_sf"/>
</dbReference>